<dbReference type="AlphaFoldDB" id="A2YFV3"/>
<evidence type="ECO:0000313" key="2">
    <source>
        <dbReference type="EMBL" id="EAZ01964.1"/>
    </source>
</evidence>
<reference evidence="2 3" key="1">
    <citation type="journal article" date="2005" name="PLoS Biol.">
        <title>The genomes of Oryza sativa: a history of duplications.</title>
        <authorList>
            <person name="Yu J."/>
            <person name="Wang J."/>
            <person name="Lin W."/>
            <person name="Li S."/>
            <person name="Li H."/>
            <person name="Zhou J."/>
            <person name="Ni P."/>
            <person name="Dong W."/>
            <person name="Hu S."/>
            <person name="Zeng C."/>
            <person name="Zhang J."/>
            <person name="Zhang Y."/>
            <person name="Li R."/>
            <person name="Xu Z."/>
            <person name="Li S."/>
            <person name="Li X."/>
            <person name="Zheng H."/>
            <person name="Cong L."/>
            <person name="Lin L."/>
            <person name="Yin J."/>
            <person name="Geng J."/>
            <person name="Li G."/>
            <person name="Shi J."/>
            <person name="Liu J."/>
            <person name="Lv H."/>
            <person name="Li J."/>
            <person name="Wang J."/>
            <person name="Deng Y."/>
            <person name="Ran L."/>
            <person name="Shi X."/>
            <person name="Wang X."/>
            <person name="Wu Q."/>
            <person name="Li C."/>
            <person name="Ren X."/>
            <person name="Wang J."/>
            <person name="Wang X."/>
            <person name="Li D."/>
            <person name="Liu D."/>
            <person name="Zhang X."/>
            <person name="Ji Z."/>
            <person name="Zhao W."/>
            <person name="Sun Y."/>
            <person name="Zhang Z."/>
            <person name="Bao J."/>
            <person name="Han Y."/>
            <person name="Dong L."/>
            <person name="Ji J."/>
            <person name="Chen P."/>
            <person name="Wu S."/>
            <person name="Liu J."/>
            <person name="Xiao Y."/>
            <person name="Bu D."/>
            <person name="Tan J."/>
            <person name="Yang L."/>
            <person name="Ye C."/>
            <person name="Zhang J."/>
            <person name="Xu J."/>
            <person name="Zhou Y."/>
            <person name="Yu Y."/>
            <person name="Zhang B."/>
            <person name="Zhuang S."/>
            <person name="Wei H."/>
            <person name="Liu B."/>
            <person name="Lei M."/>
            <person name="Yu H."/>
            <person name="Li Y."/>
            <person name="Xu H."/>
            <person name="Wei S."/>
            <person name="He X."/>
            <person name="Fang L."/>
            <person name="Zhang Z."/>
            <person name="Zhang Y."/>
            <person name="Huang X."/>
            <person name="Su Z."/>
            <person name="Tong W."/>
            <person name="Li J."/>
            <person name="Tong Z."/>
            <person name="Li S."/>
            <person name="Ye J."/>
            <person name="Wang L."/>
            <person name="Fang L."/>
            <person name="Lei T."/>
            <person name="Chen C."/>
            <person name="Chen H."/>
            <person name="Xu Z."/>
            <person name="Li H."/>
            <person name="Huang H."/>
            <person name="Zhang F."/>
            <person name="Xu H."/>
            <person name="Li N."/>
            <person name="Zhao C."/>
            <person name="Li S."/>
            <person name="Dong L."/>
            <person name="Huang Y."/>
            <person name="Li L."/>
            <person name="Xi Y."/>
            <person name="Qi Q."/>
            <person name="Li W."/>
            <person name="Zhang B."/>
            <person name="Hu W."/>
            <person name="Zhang Y."/>
            <person name="Tian X."/>
            <person name="Jiao Y."/>
            <person name="Liang X."/>
            <person name="Jin J."/>
            <person name="Gao L."/>
            <person name="Zheng W."/>
            <person name="Hao B."/>
            <person name="Liu S."/>
            <person name="Wang W."/>
            <person name="Yuan L."/>
            <person name="Cao M."/>
            <person name="McDermott J."/>
            <person name="Samudrala R."/>
            <person name="Wang J."/>
            <person name="Wong G.K."/>
            <person name="Yang H."/>
        </authorList>
    </citation>
    <scope>NUCLEOTIDE SEQUENCE [LARGE SCALE GENOMIC DNA]</scope>
    <source>
        <strain evidence="3">cv. 93-11</strain>
    </source>
</reference>
<evidence type="ECO:0000256" key="1">
    <source>
        <dbReference type="SAM" id="MobiDB-lite"/>
    </source>
</evidence>
<protein>
    <submittedName>
        <fullName evidence="2">Uncharacterized protein</fullName>
    </submittedName>
</protein>
<dbReference type="Proteomes" id="UP000007015">
    <property type="component" value="Chromosome 6"/>
</dbReference>
<dbReference type="Gramene" id="BGIOSGA020745-TA">
    <property type="protein sequence ID" value="BGIOSGA020745-PA"/>
    <property type="gene ID" value="BGIOSGA020745"/>
</dbReference>
<keyword evidence="3" id="KW-1185">Reference proteome</keyword>
<name>A2YFV3_ORYSI</name>
<dbReference type="STRING" id="39946.A2YFV3"/>
<dbReference type="HOGENOM" id="CLU_1621718_0_0_1"/>
<proteinExistence type="predicted"/>
<accession>A2YFV3</accession>
<organism evidence="2 3">
    <name type="scientific">Oryza sativa subsp. indica</name>
    <name type="common">Rice</name>
    <dbReference type="NCBI Taxonomy" id="39946"/>
    <lineage>
        <taxon>Eukaryota</taxon>
        <taxon>Viridiplantae</taxon>
        <taxon>Streptophyta</taxon>
        <taxon>Embryophyta</taxon>
        <taxon>Tracheophyta</taxon>
        <taxon>Spermatophyta</taxon>
        <taxon>Magnoliopsida</taxon>
        <taxon>Liliopsida</taxon>
        <taxon>Poales</taxon>
        <taxon>Poaceae</taxon>
        <taxon>BOP clade</taxon>
        <taxon>Oryzoideae</taxon>
        <taxon>Oryzeae</taxon>
        <taxon>Oryzinae</taxon>
        <taxon>Oryza</taxon>
        <taxon>Oryza sativa</taxon>
    </lineage>
</organism>
<dbReference type="EMBL" id="CM000131">
    <property type="protein sequence ID" value="EAZ01964.1"/>
    <property type="molecule type" value="Genomic_DNA"/>
</dbReference>
<sequence>MPECPARERFSALRGARWRADLGVLPDCASVSTEEFRRAAADSRRRYANLRRRLLIDPHLSKDEENAPDLAVENPLSQNPVGRKETFELGSSSDVADKELLGTLRLLGESMVENIEVIDLLFQPNLHSTSLDKSEEIVLGSIEQAKAKAALEGLKKISELLRRI</sequence>
<evidence type="ECO:0000313" key="3">
    <source>
        <dbReference type="Proteomes" id="UP000007015"/>
    </source>
</evidence>
<feature type="region of interest" description="Disordered" evidence="1">
    <location>
        <begin position="64"/>
        <end position="88"/>
    </location>
</feature>
<gene>
    <name evidence="2" type="ORF">OsI_23996</name>
</gene>